<dbReference type="InterPro" id="IPR035986">
    <property type="entry name" value="PKD_dom_sf"/>
</dbReference>
<dbReference type="InterPro" id="IPR000601">
    <property type="entry name" value="PKD_dom"/>
</dbReference>
<protein>
    <recommendedName>
        <fullName evidence="6">PKD domain-containing protein</fullName>
    </recommendedName>
</protein>
<dbReference type="SMART" id="SM00710">
    <property type="entry name" value="PbH1"/>
    <property type="match status" value="12"/>
</dbReference>
<keyword evidence="2" id="KW-0677">Repeat</keyword>
<sequence>MSKKDKFSYHSQIKFSIPILLLLGIICIQSYVIPINQALSYTEADGPFSKLIIEIERLQNSASHSPIKITGNDWSPYAILGNGSFGNPYIIANLTIDGGGDFEEAGIFIENSDVYGIIRNCTFVNIGVGVGLLNSGNCSIEQNRVNISQYSIYLDQSSNCTVIQNNLTYQGFGIYLDNSLNCSMINNNIRDSTGGIGIESSSECLIFNNYLYNSSGSGIVLNSGSTDVDVIQNSIVKSEYGIVGESSSFCTLIKNIIQDCSEYAIYIIQSSNYLLNRNNLTDNFVAGIVLWTSSNINVTDNNRIQNETNYGILVYDSNFCNIRNNYIENVLEDGTIIFLSSNISLIGNIFRSNSHNGVSLNNSLDCLIERNFFIHNSENGLGIDASSSNNQIRNNSFSKNDKEAINDFGTGNIFSENKFFTKISINFNSSSLYVRSGELFQLNCSYSEGYGPISFLWDFGDGGFSSLQNATHTYSMEDVYEVFLTVIEADGDVSIFTRYIFVYSEIPTETDTTTTSTTTTATTSTTSTTTTSSSTTVTTSSPETSSTVDSPSDSEQFDIPGYSIGLLLISVGFVVLIIRKKYLV</sequence>
<reference evidence="7" key="1">
    <citation type="submission" date="2022-09" db="EMBL/GenBank/DDBJ databases">
        <title>Actin cytoskeleton and complex cell architecture in an #Asgard archaeon.</title>
        <authorList>
            <person name="Ponce Toledo R.I."/>
            <person name="Schleper C."/>
            <person name="Rodrigues Oliveira T."/>
            <person name="Wollweber F."/>
            <person name="Xu J."/>
            <person name="Rittmann S."/>
            <person name="Klingl A."/>
            <person name="Pilhofer M."/>
        </authorList>
    </citation>
    <scope>NUCLEOTIDE SEQUENCE</scope>
    <source>
        <strain evidence="7">B-35</strain>
    </source>
</reference>
<feature type="transmembrane region" description="Helical" evidence="5">
    <location>
        <begin position="559"/>
        <end position="578"/>
    </location>
</feature>
<name>A0ABY6HUA6_9ARCH</name>
<comment type="pathway">
    <text evidence="1">Protein modification; protein ubiquitination.</text>
</comment>
<accession>A0ABY6HUA6</accession>
<organism evidence="7 8">
    <name type="scientific">Candidatus Lokiarchaeum ossiferum</name>
    <dbReference type="NCBI Taxonomy" id="2951803"/>
    <lineage>
        <taxon>Archaea</taxon>
        <taxon>Promethearchaeati</taxon>
        <taxon>Promethearchaeota</taxon>
        <taxon>Promethearchaeia</taxon>
        <taxon>Promethearchaeales</taxon>
        <taxon>Promethearchaeaceae</taxon>
        <taxon>Candidatus Lokiarchaeum</taxon>
    </lineage>
</organism>
<feature type="transmembrane region" description="Helical" evidence="5">
    <location>
        <begin position="12"/>
        <end position="32"/>
    </location>
</feature>
<evidence type="ECO:0000256" key="1">
    <source>
        <dbReference type="ARBA" id="ARBA00004906"/>
    </source>
</evidence>
<dbReference type="InterPro" id="IPR006626">
    <property type="entry name" value="PbH1"/>
</dbReference>
<dbReference type="InterPro" id="IPR011050">
    <property type="entry name" value="Pectin_lyase_fold/virulence"/>
</dbReference>
<dbReference type="Gene3D" id="2.160.20.10">
    <property type="entry name" value="Single-stranded right-handed beta-helix, Pectin lyase-like"/>
    <property type="match status" value="2"/>
</dbReference>
<evidence type="ECO:0000313" key="8">
    <source>
        <dbReference type="Proteomes" id="UP001208689"/>
    </source>
</evidence>
<evidence type="ECO:0000259" key="6">
    <source>
        <dbReference type="PROSITE" id="PS50093"/>
    </source>
</evidence>
<proteinExistence type="predicted"/>
<keyword evidence="5" id="KW-0472">Membrane</keyword>
<dbReference type="Pfam" id="PF18911">
    <property type="entry name" value="PKD_4"/>
    <property type="match status" value="1"/>
</dbReference>
<keyword evidence="3" id="KW-0833">Ubl conjugation pathway</keyword>
<dbReference type="InterPro" id="IPR012334">
    <property type="entry name" value="Pectin_lyas_fold"/>
</dbReference>
<dbReference type="Proteomes" id="UP001208689">
    <property type="component" value="Chromosome"/>
</dbReference>
<dbReference type="SUPFAM" id="SSF51126">
    <property type="entry name" value="Pectin lyase-like"/>
    <property type="match status" value="2"/>
</dbReference>
<dbReference type="InterPro" id="IPR051550">
    <property type="entry name" value="SCF-Subunits/Alg-Epimerases"/>
</dbReference>
<dbReference type="InterPro" id="IPR022441">
    <property type="entry name" value="Para_beta_helix_rpt-2"/>
</dbReference>
<dbReference type="InterPro" id="IPR039448">
    <property type="entry name" value="Beta_helix"/>
</dbReference>
<feature type="domain" description="PKD" evidence="6">
    <location>
        <begin position="452"/>
        <end position="509"/>
    </location>
</feature>
<dbReference type="SMART" id="SM00089">
    <property type="entry name" value="PKD"/>
    <property type="match status" value="1"/>
</dbReference>
<dbReference type="EMBL" id="CP104013">
    <property type="protein sequence ID" value="UYP47117.1"/>
    <property type="molecule type" value="Genomic_DNA"/>
</dbReference>
<keyword evidence="5" id="KW-1133">Transmembrane helix</keyword>
<evidence type="ECO:0000256" key="5">
    <source>
        <dbReference type="SAM" id="Phobius"/>
    </source>
</evidence>
<evidence type="ECO:0000256" key="4">
    <source>
        <dbReference type="SAM" id="MobiDB-lite"/>
    </source>
</evidence>
<dbReference type="NCBIfam" id="TIGR03804">
    <property type="entry name" value="para_beta_helix"/>
    <property type="match status" value="5"/>
</dbReference>
<dbReference type="SUPFAM" id="SSF49299">
    <property type="entry name" value="PKD domain"/>
    <property type="match status" value="1"/>
</dbReference>
<evidence type="ECO:0000256" key="3">
    <source>
        <dbReference type="ARBA" id="ARBA00022786"/>
    </source>
</evidence>
<dbReference type="PROSITE" id="PS50093">
    <property type="entry name" value="PKD"/>
    <property type="match status" value="1"/>
</dbReference>
<keyword evidence="5" id="KW-0812">Transmembrane</keyword>
<dbReference type="CDD" id="cd00146">
    <property type="entry name" value="PKD"/>
    <property type="match status" value="1"/>
</dbReference>
<gene>
    <name evidence="7" type="ORF">NEF87_003402</name>
</gene>
<feature type="region of interest" description="Disordered" evidence="4">
    <location>
        <begin position="510"/>
        <end position="554"/>
    </location>
</feature>
<dbReference type="InterPro" id="IPR022409">
    <property type="entry name" value="PKD/Chitinase_dom"/>
</dbReference>
<dbReference type="PANTHER" id="PTHR22990:SF15">
    <property type="entry name" value="F-BOX ONLY PROTEIN 10"/>
    <property type="match status" value="1"/>
</dbReference>
<evidence type="ECO:0000313" key="7">
    <source>
        <dbReference type="EMBL" id="UYP47117.1"/>
    </source>
</evidence>
<dbReference type="PANTHER" id="PTHR22990">
    <property type="entry name" value="F-BOX ONLY PROTEIN"/>
    <property type="match status" value="1"/>
</dbReference>
<evidence type="ECO:0000256" key="2">
    <source>
        <dbReference type="ARBA" id="ARBA00022737"/>
    </source>
</evidence>
<dbReference type="Pfam" id="PF13229">
    <property type="entry name" value="Beta_helix"/>
    <property type="match status" value="2"/>
</dbReference>
<keyword evidence="8" id="KW-1185">Reference proteome</keyword>